<evidence type="ECO:0000313" key="10">
    <source>
        <dbReference type="Proteomes" id="UP001275932"/>
    </source>
</evidence>
<feature type="transmembrane region" description="Helical" evidence="8">
    <location>
        <begin position="333"/>
        <end position="357"/>
    </location>
</feature>
<evidence type="ECO:0000256" key="4">
    <source>
        <dbReference type="ARBA" id="ARBA00022475"/>
    </source>
</evidence>
<dbReference type="RefSeq" id="WP_370396263.1">
    <property type="nucleotide sequence ID" value="NZ_JALBUT010000001.1"/>
</dbReference>
<feature type="transmembrane region" description="Helical" evidence="8">
    <location>
        <begin position="299"/>
        <end position="321"/>
    </location>
</feature>
<dbReference type="Proteomes" id="UP001275932">
    <property type="component" value="Unassembled WGS sequence"/>
</dbReference>
<accession>A0ABU4WE24</accession>
<keyword evidence="6 8" id="KW-1133">Transmembrane helix</keyword>
<keyword evidence="10" id="KW-1185">Reference proteome</keyword>
<dbReference type="PANTHER" id="PTHR21716:SF53">
    <property type="entry name" value="PERMEASE PERM-RELATED"/>
    <property type="match status" value="1"/>
</dbReference>
<feature type="transmembrane region" description="Helical" evidence="8">
    <location>
        <begin position="168"/>
        <end position="195"/>
    </location>
</feature>
<evidence type="ECO:0000256" key="7">
    <source>
        <dbReference type="ARBA" id="ARBA00023136"/>
    </source>
</evidence>
<evidence type="ECO:0000256" key="3">
    <source>
        <dbReference type="ARBA" id="ARBA00022448"/>
    </source>
</evidence>
<dbReference type="Pfam" id="PF01594">
    <property type="entry name" value="AI-2E_transport"/>
    <property type="match status" value="1"/>
</dbReference>
<keyword evidence="4" id="KW-1003">Cell membrane</keyword>
<evidence type="ECO:0000313" key="9">
    <source>
        <dbReference type="EMBL" id="MDX8414817.1"/>
    </source>
</evidence>
<feature type="transmembrane region" description="Helical" evidence="8">
    <location>
        <begin position="263"/>
        <end position="287"/>
    </location>
</feature>
<organism evidence="9 10">
    <name type="scientific">Intestinicryptomonas porci</name>
    <dbReference type="NCBI Taxonomy" id="2926320"/>
    <lineage>
        <taxon>Bacteria</taxon>
        <taxon>Pseudomonadati</taxon>
        <taxon>Verrucomicrobiota</taxon>
        <taxon>Opitutia</taxon>
        <taxon>Opitutales</taxon>
        <taxon>Intestinicryptomonaceae</taxon>
        <taxon>Intestinicryptomonas</taxon>
    </lineage>
</organism>
<evidence type="ECO:0000256" key="6">
    <source>
        <dbReference type="ARBA" id="ARBA00022989"/>
    </source>
</evidence>
<keyword evidence="5 8" id="KW-0812">Transmembrane</keyword>
<name>A0ABU4WE24_9BACT</name>
<feature type="transmembrane region" description="Helical" evidence="8">
    <location>
        <begin position="77"/>
        <end position="99"/>
    </location>
</feature>
<feature type="transmembrane region" description="Helical" evidence="8">
    <location>
        <begin position="231"/>
        <end position="256"/>
    </location>
</feature>
<keyword evidence="3" id="KW-0813">Transport</keyword>
<dbReference type="EMBL" id="JALBUT010000001">
    <property type="protein sequence ID" value="MDX8414817.1"/>
    <property type="molecule type" value="Genomic_DNA"/>
</dbReference>
<evidence type="ECO:0000256" key="2">
    <source>
        <dbReference type="ARBA" id="ARBA00009773"/>
    </source>
</evidence>
<comment type="similarity">
    <text evidence="2">Belongs to the autoinducer-2 exporter (AI-2E) (TC 2.A.86) family.</text>
</comment>
<evidence type="ECO:0000256" key="8">
    <source>
        <dbReference type="SAM" id="Phobius"/>
    </source>
</evidence>
<evidence type="ECO:0000256" key="5">
    <source>
        <dbReference type="ARBA" id="ARBA00022692"/>
    </source>
</evidence>
<sequence>MLDLELSPAQKKWATYAITCMSVCIVLAFIVFSIKIFGSFLNKYILVFAPLAISAILSVIIKPIIDLLSNKLRMSRTYACIATFAVLILVITIIGVIVLPKAISQIIALVQTLPSGLQTLMEHIRQDYPMLSEKINAISESFKTAGSSADLTENLSSILSKSLKSVQAACSVIISVSSAIAAFAVIPIYLFFMLISEQSKMSSLNLEKKLSFLKPEVREDLIFLVSKFGEIIITFFRGQILIAILTGLLLGFGLMLAGVKFGFIIGFTTGCINIIPYLGSIIGLSAMLPVSYFQDGGGFVLFCATIMVFVITELINAYILTPWIMGERTKLSPMLIIFSVFFWGTALGGIMGMLLAIPLTAFVKVFWDLASEKYIQPLFGEKNHVSPPEKPQISSPSE</sequence>
<keyword evidence="7 8" id="KW-0472">Membrane</keyword>
<evidence type="ECO:0000256" key="1">
    <source>
        <dbReference type="ARBA" id="ARBA00004651"/>
    </source>
</evidence>
<reference evidence="9 10" key="1">
    <citation type="submission" date="2022-03" db="EMBL/GenBank/DDBJ databases">
        <title>Novel taxa within the pig intestine.</title>
        <authorList>
            <person name="Wylensek D."/>
            <person name="Bishof K."/>
            <person name="Afrizal A."/>
            <person name="Clavel T."/>
        </authorList>
    </citation>
    <scope>NUCLEOTIDE SEQUENCE [LARGE SCALE GENOMIC DNA]</scope>
    <source>
        <strain evidence="9 10">CLA-KB-P66</strain>
    </source>
</reference>
<comment type="caution">
    <text evidence="9">The sequence shown here is derived from an EMBL/GenBank/DDBJ whole genome shotgun (WGS) entry which is preliminary data.</text>
</comment>
<proteinExistence type="inferred from homology"/>
<protein>
    <submittedName>
        <fullName evidence="9">AI-2E family transporter</fullName>
    </submittedName>
</protein>
<feature type="transmembrane region" description="Helical" evidence="8">
    <location>
        <begin position="13"/>
        <end position="32"/>
    </location>
</feature>
<feature type="transmembrane region" description="Helical" evidence="8">
    <location>
        <begin position="44"/>
        <end position="65"/>
    </location>
</feature>
<gene>
    <name evidence="9" type="ORF">MOX91_01270</name>
</gene>
<dbReference type="PANTHER" id="PTHR21716">
    <property type="entry name" value="TRANSMEMBRANE PROTEIN"/>
    <property type="match status" value="1"/>
</dbReference>
<comment type="subcellular location">
    <subcellularLocation>
        <location evidence="1">Cell membrane</location>
        <topology evidence="1">Multi-pass membrane protein</topology>
    </subcellularLocation>
</comment>
<dbReference type="InterPro" id="IPR002549">
    <property type="entry name" value="AI-2E-like"/>
</dbReference>